<dbReference type="SUPFAM" id="SSF53383">
    <property type="entry name" value="PLP-dependent transferases"/>
    <property type="match status" value="1"/>
</dbReference>
<dbReference type="Pfam" id="PF01053">
    <property type="entry name" value="Cys_Met_Meta_PP"/>
    <property type="match status" value="1"/>
</dbReference>
<evidence type="ECO:0000313" key="5">
    <source>
        <dbReference type="EMBL" id="AXY20866.1"/>
    </source>
</evidence>
<keyword evidence="2 3" id="KW-0663">Pyridoxal phosphate</keyword>
<dbReference type="Gene3D" id="3.90.1150.10">
    <property type="entry name" value="Aspartate Aminotransferase, domain 1"/>
    <property type="match status" value="1"/>
</dbReference>
<evidence type="ECO:0000313" key="6">
    <source>
        <dbReference type="Proteomes" id="UP000264120"/>
    </source>
</evidence>
<dbReference type="GO" id="GO:0019346">
    <property type="term" value="P:transsulfuration"/>
    <property type="evidence" value="ECO:0007669"/>
    <property type="project" value="InterPro"/>
</dbReference>
<dbReference type="Gene3D" id="3.40.640.10">
    <property type="entry name" value="Type I PLP-dependent aspartate aminotransferase-like (Major domain)"/>
    <property type="match status" value="1"/>
</dbReference>
<dbReference type="GO" id="GO:0030170">
    <property type="term" value="F:pyridoxal phosphate binding"/>
    <property type="evidence" value="ECO:0007669"/>
    <property type="project" value="InterPro"/>
</dbReference>
<gene>
    <name evidence="5" type="primary">mdeA</name>
    <name evidence="5" type="ORF">CD178_00026</name>
</gene>
<reference evidence="5 6" key="1">
    <citation type="submission" date="2017-08" db="EMBL/GenBank/DDBJ databases">
        <title>Complete genome sequence of Gluconacetobacter saccharivorans CV1 isolated from Fermented Vinegar.</title>
        <authorList>
            <person name="Kim S.-Y."/>
        </authorList>
    </citation>
    <scope>NUCLEOTIDE SEQUENCE [LARGE SCALE GENOMIC DNA]</scope>
    <source>
        <strain evidence="5 6">CV1</strain>
    </source>
</reference>
<dbReference type="EMBL" id="CP023036">
    <property type="protein sequence ID" value="AXY20866.1"/>
    <property type="molecule type" value="Genomic_DNA"/>
</dbReference>
<organism evidence="5 6">
    <name type="scientific">Komagataeibacter saccharivorans</name>
    <dbReference type="NCBI Taxonomy" id="265959"/>
    <lineage>
        <taxon>Bacteria</taxon>
        <taxon>Pseudomonadati</taxon>
        <taxon>Pseudomonadota</taxon>
        <taxon>Alphaproteobacteria</taxon>
        <taxon>Acetobacterales</taxon>
        <taxon>Acetobacteraceae</taxon>
        <taxon>Komagataeibacter</taxon>
    </lineage>
</organism>
<evidence type="ECO:0000256" key="3">
    <source>
        <dbReference type="PIRSR" id="PIRSR001434-2"/>
    </source>
</evidence>
<feature type="modified residue" description="N6-(pyridoxal phosphate)lysine" evidence="3">
    <location>
        <position position="200"/>
    </location>
</feature>
<dbReference type="InterPro" id="IPR015424">
    <property type="entry name" value="PyrdxlP-dep_Trfase"/>
</dbReference>
<dbReference type="InterPro" id="IPR015422">
    <property type="entry name" value="PyrdxlP-dep_Trfase_small"/>
</dbReference>
<evidence type="ECO:0000256" key="2">
    <source>
        <dbReference type="ARBA" id="ARBA00022898"/>
    </source>
</evidence>
<dbReference type="PROSITE" id="PS00868">
    <property type="entry name" value="CYS_MET_METAB_PP"/>
    <property type="match status" value="1"/>
</dbReference>
<evidence type="ECO:0000256" key="4">
    <source>
        <dbReference type="RuleBase" id="RU362118"/>
    </source>
</evidence>
<comment type="cofactor">
    <cofactor evidence="1 4">
        <name>pyridoxal 5'-phosphate</name>
        <dbReference type="ChEBI" id="CHEBI:597326"/>
    </cofactor>
</comment>
<dbReference type="PANTHER" id="PTHR43379">
    <property type="entry name" value="CYSTATHIONINE GAMMA-SYNTHASE"/>
    <property type="match status" value="1"/>
</dbReference>
<dbReference type="PANTHER" id="PTHR43379:SF1">
    <property type="entry name" value="CYSTATHIONINE GAMMA-SYNTHASE 1, CHLOROPLASTIC-RELATED"/>
    <property type="match status" value="1"/>
</dbReference>
<protein>
    <submittedName>
        <fullName evidence="5">Methionine gamma-lyase</fullName>
        <ecNumber evidence="5">4.4.1.11</ecNumber>
    </submittedName>
</protein>
<dbReference type="CDD" id="cd00614">
    <property type="entry name" value="CGS_like"/>
    <property type="match status" value="1"/>
</dbReference>
<proteinExistence type="inferred from homology"/>
<dbReference type="InterPro" id="IPR015421">
    <property type="entry name" value="PyrdxlP-dep_Trfase_major"/>
</dbReference>
<dbReference type="KEGG" id="ksc:CD178_00026"/>
<keyword evidence="5" id="KW-0456">Lyase</keyword>
<dbReference type="InterPro" id="IPR054542">
    <property type="entry name" value="Cys_met_metab_PP"/>
</dbReference>
<evidence type="ECO:0000256" key="1">
    <source>
        <dbReference type="ARBA" id="ARBA00001933"/>
    </source>
</evidence>
<dbReference type="OrthoDB" id="7316598at2"/>
<dbReference type="GO" id="GO:0003962">
    <property type="term" value="F:cystathionine gamma-synthase activity"/>
    <property type="evidence" value="ECO:0007669"/>
    <property type="project" value="InterPro"/>
</dbReference>
<keyword evidence="6" id="KW-1185">Reference proteome</keyword>
<dbReference type="GO" id="GO:0009086">
    <property type="term" value="P:methionine biosynthetic process"/>
    <property type="evidence" value="ECO:0007669"/>
    <property type="project" value="InterPro"/>
</dbReference>
<sequence>MPKTIRPPYSNAVVPPISVSSAYYFRDTEEFRRYKAGELPGGRYGRYDNPSWLQTEAELAQLEGTEEALLLPSGMSAVSNTVSALCKQGDRILYTGCAYRNLRTFFNEQMSQYGVEAHAISQADIQKFNEEFRNQYDDRCRIVFVEMPSNPHMYLVDLEYIKSVIDPQRTLLVVDSTFASPINCQPAKFGADLVIHSCTKYLGGHGDLLAGCVCGSSDLIDQIRNYRNISGAVVDGFTAFLLSRSIATLKVRMEQLNKTGLEVARILESHPAVRHVYYTGLVSHPHASLASKYLSGHGGVVAFELDCDAEETVGFVDRLKIPFMGTNFGSHQAMVEQCAEFTYYKLTIQERRDLNISDTLIRYTVGLEKTSDIITDIFSSLELVRSQSNTTVALSV</sequence>
<dbReference type="FunFam" id="3.40.640.10:FF:000046">
    <property type="entry name" value="Cystathionine gamma-lyase"/>
    <property type="match status" value="1"/>
</dbReference>
<dbReference type="EC" id="4.4.1.11" evidence="5"/>
<accession>A0A347W7M3</accession>
<dbReference type="PIRSF" id="PIRSF001434">
    <property type="entry name" value="CGS"/>
    <property type="match status" value="1"/>
</dbReference>
<dbReference type="RefSeq" id="WP_118962248.1">
    <property type="nucleotide sequence ID" value="NZ_CP023036.1"/>
</dbReference>
<dbReference type="InterPro" id="IPR000277">
    <property type="entry name" value="Cys/Met-Metab_PyrdxlP-dep_enz"/>
</dbReference>
<dbReference type="GO" id="GO:0018826">
    <property type="term" value="F:methionine gamma-lyase activity"/>
    <property type="evidence" value="ECO:0007669"/>
    <property type="project" value="UniProtKB-EC"/>
</dbReference>
<name>A0A347W7M3_9PROT</name>
<dbReference type="InterPro" id="IPR044639">
    <property type="entry name" value="CGS1/2"/>
</dbReference>
<comment type="similarity">
    <text evidence="4">Belongs to the trans-sulfuration enzymes family.</text>
</comment>
<dbReference type="Proteomes" id="UP000264120">
    <property type="component" value="Chromosome"/>
</dbReference>
<dbReference type="AlphaFoldDB" id="A0A347W7M3"/>